<feature type="transmembrane region" description="Helical" evidence="1">
    <location>
        <begin position="136"/>
        <end position="154"/>
    </location>
</feature>
<dbReference type="Proteomes" id="UP000092741">
    <property type="component" value="Chromosome 2"/>
</dbReference>
<organism evidence="2 3">
    <name type="scientific">Vibrio natriegens NBRC 15636 = ATCC 14048 = DSM 759</name>
    <dbReference type="NCBI Taxonomy" id="1219067"/>
    <lineage>
        <taxon>Bacteria</taxon>
        <taxon>Pseudomonadati</taxon>
        <taxon>Pseudomonadota</taxon>
        <taxon>Gammaproteobacteria</taxon>
        <taxon>Vibrionales</taxon>
        <taxon>Vibrionaceae</taxon>
        <taxon>Vibrio</taxon>
    </lineage>
</organism>
<dbReference type="RefSeq" id="WP_020333863.1">
    <property type="nucleotide sequence ID" value="NZ_ATFJ01000012.1"/>
</dbReference>
<dbReference type="EMBL" id="CP016346">
    <property type="protein sequence ID" value="ANQ14073.1"/>
    <property type="molecule type" value="Genomic_DNA"/>
</dbReference>
<keyword evidence="1" id="KW-1133">Transmembrane helix</keyword>
<evidence type="ECO:0000256" key="1">
    <source>
        <dbReference type="SAM" id="Phobius"/>
    </source>
</evidence>
<accession>A0AAN0Y5Q2</accession>
<reference evidence="2 3" key="1">
    <citation type="submission" date="2016-07" db="EMBL/GenBank/DDBJ databases">
        <title>Developing Vibrio natriegens as a novel, fast-growing host for biotechnology.</title>
        <authorList>
            <person name="Weinstock M.T."/>
            <person name="Hesek E.D."/>
            <person name="Wilson C.M."/>
            <person name="Gibson D.G."/>
        </authorList>
    </citation>
    <scope>NUCLEOTIDE SEQUENCE [LARGE SCALE GENOMIC DNA]</scope>
    <source>
        <strain evidence="2 3">ATCC 14048</strain>
    </source>
</reference>
<evidence type="ECO:0000313" key="2">
    <source>
        <dbReference type="EMBL" id="ANQ14073.1"/>
    </source>
</evidence>
<keyword evidence="1" id="KW-0812">Transmembrane</keyword>
<protein>
    <submittedName>
        <fullName evidence="2">Uncharacterized protein</fullName>
    </submittedName>
</protein>
<name>A0AAN0Y5Q2_VIBNA</name>
<keyword evidence="1" id="KW-0472">Membrane</keyword>
<sequence length="368" mass="42604">MILPNNYHKVLIFSLKLLVVVLALLSISLFSGRYWTIKQYDDFAKSSFPYKQLVEYTKNNPSSAQVEKRQIFLAQLQHHTSNVVENNKWQLYQNCQLFLSEGNRDIVLLDLYFPLLKDDVKHTDLYVGCSLKTSSWFLSVFIASLLIFLLWITAPRPLNQQNLMLFQLLTLDENCRLSQFEIKSVLLRFTTNVHINSQDLCYLHSRLDKQAITTPKALELLLQDVVSPLELKFSVKNDEIQVSLSNLNIEIASTPAIYWLWYANYRKLHKSEGWITNPPSNRPDTQLAQELISLMKQYGGHARALKELEQHGLRAKTLDKNRNRIKEALNNHLPPELAGLCGFETIKRPDSNQSAYRLRMEAKSLILL</sequence>
<keyword evidence="3" id="KW-1185">Reference proteome</keyword>
<gene>
    <name evidence="2" type="ORF">BA890_15000</name>
</gene>
<dbReference type="AlphaFoldDB" id="A0AAN0Y5Q2"/>
<evidence type="ECO:0000313" key="3">
    <source>
        <dbReference type="Proteomes" id="UP000092741"/>
    </source>
</evidence>
<proteinExistence type="predicted"/>
<feature type="transmembrane region" description="Helical" evidence="1">
    <location>
        <begin position="12"/>
        <end position="30"/>
    </location>
</feature>